<evidence type="ECO:0000256" key="3">
    <source>
        <dbReference type="ARBA" id="ARBA00023163"/>
    </source>
</evidence>
<keyword evidence="3" id="KW-0804">Transcription</keyword>
<feature type="domain" description="HTH gntR-type" evidence="4">
    <location>
        <begin position="28"/>
        <end position="95"/>
    </location>
</feature>
<dbReference type="SMART" id="SM00895">
    <property type="entry name" value="FCD"/>
    <property type="match status" value="1"/>
</dbReference>
<dbReference type="RefSeq" id="WP_173153071.1">
    <property type="nucleotide sequence ID" value="NZ_AP022871.1"/>
</dbReference>
<dbReference type="SUPFAM" id="SSF48008">
    <property type="entry name" value="GntR ligand-binding domain-like"/>
    <property type="match status" value="1"/>
</dbReference>
<reference evidence="5 6" key="2">
    <citation type="submission" date="2020-03" db="EMBL/GenBank/DDBJ databases">
        <authorList>
            <person name="Ichikawa N."/>
            <person name="Kimura A."/>
            <person name="Kitahashi Y."/>
            <person name="Uohara A."/>
        </authorList>
    </citation>
    <scope>NUCLEOTIDE SEQUENCE [LARGE SCALE GENOMIC DNA]</scope>
    <source>
        <strain evidence="5 6">NBRC 105367</strain>
    </source>
</reference>
<sequence length="241" mass="26730">MSVPVSKQELDSLMQPVVDLWNERKTREGSSDAVFGTLRDAILTRTLVPGPQFAEEDLARTFGVSRTPVREAILRLEAERLIERRGGRRLSVARISPTEILEIYDVRVALDGVAAELAARNATPPQIAQLRWLNNQMISFAEAADFARVSSLSLEFHEHIAEAGGNAFLLSQIRVVHDRVRRFERSTLQQPGRLGTASNEHELLLDAIEAGDVARAAEVARGHMLNAKKIRLGMTEVPPPE</sequence>
<dbReference type="PANTHER" id="PTHR43537:SF49">
    <property type="entry name" value="TRANSCRIPTIONAL REGULATORY PROTEIN"/>
    <property type="match status" value="1"/>
</dbReference>
<dbReference type="InterPro" id="IPR036388">
    <property type="entry name" value="WH-like_DNA-bd_sf"/>
</dbReference>
<dbReference type="CDD" id="cd07377">
    <property type="entry name" value="WHTH_GntR"/>
    <property type="match status" value="1"/>
</dbReference>
<dbReference type="InterPro" id="IPR008920">
    <property type="entry name" value="TF_FadR/GntR_C"/>
</dbReference>
<proteinExistence type="predicted"/>
<dbReference type="GO" id="GO:0003677">
    <property type="term" value="F:DNA binding"/>
    <property type="evidence" value="ECO:0007669"/>
    <property type="project" value="UniProtKB-KW"/>
</dbReference>
<dbReference type="Gene3D" id="1.10.10.10">
    <property type="entry name" value="Winged helix-like DNA-binding domain superfamily/Winged helix DNA-binding domain"/>
    <property type="match status" value="1"/>
</dbReference>
<reference evidence="5 6" key="1">
    <citation type="submission" date="2020-03" db="EMBL/GenBank/DDBJ databases">
        <title>Whole genome shotgun sequence of Phytohabitans suffuscus NBRC 105367.</title>
        <authorList>
            <person name="Komaki H."/>
            <person name="Tamura T."/>
        </authorList>
    </citation>
    <scope>NUCLEOTIDE SEQUENCE [LARGE SCALE GENOMIC DNA]</scope>
    <source>
        <strain evidence="5 6">NBRC 105367</strain>
    </source>
</reference>
<dbReference type="KEGG" id="psuu:Psuf_003600"/>
<dbReference type="InterPro" id="IPR036390">
    <property type="entry name" value="WH_DNA-bd_sf"/>
</dbReference>
<evidence type="ECO:0000313" key="5">
    <source>
        <dbReference type="EMBL" id="BCB83047.1"/>
    </source>
</evidence>
<dbReference type="GO" id="GO:0003700">
    <property type="term" value="F:DNA-binding transcription factor activity"/>
    <property type="evidence" value="ECO:0007669"/>
    <property type="project" value="InterPro"/>
</dbReference>
<dbReference type="PRINTS" id="PR00035">
    <property type="entry name" value="HTHGNTR"/>
</dbReference>
<keyword evidence="2" id="KW-0238">DNA-binding</keyword>
<accession>A0A6F8YAF4</accession>
<gene>
    <name evidence="5" type="ORF">Psuf_003600</name>
</gene>
<evidence type="ECO:0000313" key="6">
    <source>
        <dbReference type="Proteomes" id="UP000503011"/>
    </source>
</evidence>
<evidence type="ECO:0000259" key="4">
    <source>
        <dbReference type="PROSITE" id="PS50949"/>
    </source>
</evidence>
<dbReference type="Pfam" id="PF07729">
    <property type="entry name" value="FCD"/>
    <property type="match status" value="1"/>
</dbReference>
<dbReference type="InterPro" id="IPR000524">
    <property type="entry name" value="Tscrpt_reg_HTH_GntR"/>
</dbReference>
<dbReference type="Pfam" id="PF00392">
    <property type="entry name" value="GntR"/>
    <property type="match status" value="1"/>
</dbReference>
<protein>
    <submittedName>
        <fullName evidence="5">GntR family transcriptional regulator</fullName>
    </submittedName>
</protein>
<organism evidence="5 6">
    <name type="scientific">Phytohabitans suffuscus</name>
    <dbReference type="NCBI Taxonomy" id="624315"/>
    <lineage>
        <taxon>Bacteria</taxon>
        <taxon>Bacillati</taxon>
        <taxon>Actinomycetota</taxon>
        <taxon>Actinomycetes</taxon>
        <taxon>Micromonosporales</taxon>
        <taxon>Micromonosporaceae</taxon>
    </lineage>
</organism>
<evidence type="ECO:0000256" key="2">
    <source>
        <dbReference type="ARBA" id="ARBA00023125"/>
    </source>
</evidence>
<dbReference type="PROSITE" id="PS50949">
    <property type="entry name" value="HTH_GNTR"/>
    <property type="match status" value="1"/>
</dbReference>
<dbReference type="Gene3D" id="1.20.120.530">
    <property type="entry name" value="GntR ligand-binding domain-like"/>
    <property type="match status" value="1"/>
</dbReference>
<keyword evidence="1" id="KW-0805">Transcription regulation</keyword>
<dbReference type="Proteomes" id="UP000503011">
    <property type="component" value="Chromosome"/>
</dbReference>
<evidence type="ECO:0000256" key="1">
    <source>
        <dbReference type="ARBA" id="ARBA00023015"/>
    </source>
</evidence>
<name>A0A6F8YAF4_9ACTN</name>
<dbReference type="SUPFAM" id="SSF46785">
    <property type="entry name" value="Winged helix' DNA-binding domain"/>
    <property type="match status" value="1"/>
</dbReference>
<dbReference type="PANTHER" id="PTHR43537">
    <property type="entry name" value="TRANSCRIPTIONAL REGULATOR, GNTR FAMILY"/>
    <property type="match status" value="1"/>
</dbReference>
<dbReference type="EMBL" id="AP022871">
    <property type="protein sequence ID" value="BCB83047.1"/>
    <property type="molecule type" value="Genomic_DNA"/>
</dbReference>
<dbReference type="SMART" id="SM00345">
    <property type="entry name" value="HTH_GNTR"/>
    <property type="match status" value="1"/>
</dbReference>
<dbReference type="InterPro" id="IPR011711">
    <property type="entry name" value="GntR_C"/>
</dbReference>
<dbReference type="AlphaFoldDB" id="A0A6F8YAF4"/>
<keyword evidence="6" id="KW-1185">Reference proteome</keyword>